<evidence type="ECO:0000313" key="3">
    <source>
        <dbReference type="Proteomes" id="UP001482513"/>
    </source>
</evidence>
<dbReference type="Gene3D" id="3.40.190.10">
    <property type="entry name" value="Periplasmic binding protein-like II"/>
    <property type="match status" value="2"/>
</dbReference>
<dbReference type="Proteomes" id="UP001482513">
    <property type="component" value="Unassembled WGS sequence"/>
</dbReference>
<gene>
    <name evidence="2" type="ORF">NC992_03045</name>
</gene>
<dbReference type="PANTHER" id="PTHR30024">
    <property type="entry name" value="ALIPHATIC SULFONATES-BINDING PROTEIN-RELATED"/>
    <property type="match status" value="1"/>
</dbReference>
<feature type="domain" description="SsuA/THI5-like" evidence="1">
    <location>
        <begin position="75"/>
        <end position="293"/>
    </location>
</feature>
<organism evidence="2 3">
    <name type="scientific">Leptolyngbya subtilissima DQ-A4</name>
    <dbReference type="NCBI Taxonomy" id="2933933"/>
    <lineage>
        <taxon>Bacteria</taxon>
        <taxon>Bacillati</taxon>
        <taxon>Cyanobacteriota</taxon>
        <taxon>Cyanophyceae</taxon>
        <taxon>Leptolyngbyales</taxon>
        <taxon>Leptolyngbyaceae</taxon>
        <taxon>Leptolyngbya group</taxon>
        <taxon>Leptolyngbya</taxon>
    </lineage>
</organism>
<evidence type="ECO:0000313" key="2">
    <source>
        <dbReference type="EMBL" id="MEP0945840.1"/>
    </source>
</evidence>
<proteinExistence type="predicted"/>
<name>A0ABV0JZ81_9CYAN</name>
<keyword evidence="3" id="KW-1185">Reference proteome</keyword>
<accession>A0ABV0JZ81</accession>
<dbReference type="Pfam" id="PF09084">
    <property type="entry name" value="NMT1"/>
    <property type="match status" value="1"/>
</dbReference>
<dbReference type="EMBL" id="JAMPKX010000001">
    <property type="protein sequence ID" value="MEP0945840.1"/>
    <property type="molecule type" value="Genomic_DNA"/>
</dbReference>
<dbReference type="PROSITE" id="PS51318">
    <property type="entry name" value="TAT"/>
    <property type="match status" value="1"/>
</dbReference>
<evidence type="ECO:0000259" key="1">
    <source>
        <dbReference type="Pfam" id="PF09084"/>
    </source>
</evidence>
<dbReference type="InterPro" id="IPR006311">
    <property type="entry name" value="TAT_signal"/>
</dbReference>
<sequence>MLNSVSIDAILSQFWEFLKTMVNIRRRHFLQLSVGAGLAVAAHACSQPQSKIAQGDGSESPGKIAVGFWPVASGLPLFVAVEKGYFQAAGLEVEAVKFANPNQVAEALIAGRLQGTGNGVASGALGLAEITSPGLFKILTSNPSNVNYVLDQVIVGQNSDIKSIQDLNGKAFATGPGAQNLAIAEAILSAAGVADPKVQQLEISQHVAAIESGQIDAAYTLEPTGTVGVVKGITRVLENGVVSKYILGDAKAPWFGGSAALSSKFVEQYPETTAAYAEAYRRAVQDIRDNPTEVRQYLTGYTAIEGELVEKVPLVGYTMYDEFTPEDIAYFQKYFDFMTDKGIFSRPIDVAALMYKPA</sequence>
<protein>
    <submittedName>
        <fullName evidence="2">ABC transporter substrate-binding protein</fullName>
    </submittedName>
</protein>
<dbReference type="InterPro" id="IPR015168">
    <property type="entry name" value="SsuA/THI5"/>
</dbReference>
<dbReference type="SUPFAM" id="SSF53850">
    <property type="entry name" value="Periplasmic binding protein-like II"/>
    <property type="match status" value="1"/>
</dbReference>
<comment type="caution">
    <text evidence="2">The sequence shown here is derived from an EMBL/GenBank/DDBJ whole genome shotgun (WGS) entry which is preliminary data.</text>
</comment>
<reference evidence="2 3" key="1">
    <citation type="submission" date="2022-04" db="EMBL/GenBank/DDBJ databases">
        <title>Positive selection, recombination, and allopatry shape intraspecific diversity of widespread and dominant cyanobacteria.</title>
        <authorList>
            <person name="Wei J."/>
            <person name="Shu W."/>
            <person name="Hu C."/>
        </authorList>
    </citation>
    <scope>NUCLEOTIDE SEQUENCE [LARGE SCALE GENOMIC DNA]</scope>
    <source>
        <strain evidence="2 3">DQ-A4</strain>
    </source>
</reference>